<name>A0A3M7M421_9PLEO</name>
<reference evidence="2 3" key="1">
    <citation type="journal article" date="2014" name="PLoS ONE">
        <title>De novo Genome Assembly of the Fungal Plant Pathogen Pyrenophora semeniperda.</title>
        <authorList>
            <person name="Soliai M.M."/>
            <person name="Meyer S.E."/>
            <person name="Udall J.A."/>
            <person name="Elzinga D.E."/>
            <person name="Hermansen R.A."/>
            <person name="Bodily P.M."/>
            <person name="Hart A.A."/>
            <person name="Coleman C.E."/>
        </authorList>
    </citation>
    <scope>NUCLEOTIDE SEQUENCE [LARGE SCALE GENOMIC DNA]</scope>
    <source>
        <strain evidence="2 3">CCB06</strain>
        <tissue evidence="2">Mycelium</tissue>
    </source>
</reference>
<evidence type="ECO:0000313" key="2">
    <source>
        <dbReference type="EMBL" id="RMZ69150.1"/>
    </source>
</evidence>
<dbReference type="AlphaFoldDB" id="A0A3M7M421"/>
<gene>
    <name evidence="2" type="ORF">GMOD_00003075</name>
</gene>
<sequence>MRPQIALGVVILALATLVISEHINLTAPVNWTLGTTPVHELHKRHEPADQELWDKHVAKGERLLCLMEVSDNYAGRMLQDTRNPPSAASIWTGTLDGASW</sequence>
<dbReference type="OrthoDB" id="5337308at2759"/>
<proteinExistence type="predicted"/>
<organism evidence="2 3">
    <name type="scientific">Pyrenophora seminiperda CCB06</name>
    <dbReference type="NCBI Taxonomy" id="1302712"/>
    <lineage>
        <taxon>Eukaryota</taxon>
        <taxon>Fungi</taxon>
        <taxon>Dikarya</taxon>
        <taxon>Ascomycota</taxon>
        <taxon>Pezizomycotina</taxon>
        <taxon>Dothideomycetes</taxon>
        <taxon>Pleosporomycetidae</taxon>
        <taxon>Pleosporales</taxon>
        <taxon>Pleosporineae</taxon>
        <taxon>Pleosporaceae</taxon>
        <taxon>Pyrenophora</taxon>
    </lineage>
</organism>
<dbReference type="EMBL" id="KE747817">
    <property type="protein sequence ID" value="RMZ69150.1"/>
    <property type="molecule type" value="Genomic_DNA"/>
</dbReference>
<evidence type="ECO:0000313" key="3">
    <source>
        <dbReference type="Proteomes" id="UP000265663"/>
    </source>
</evidence>
<evidence type="ECO:0000256" key="1">
    <source>
        <dbReference type="SAM" id="SignalP"/>
    </source>
</evidence>
<keyword evidence="1" id="KW-0732">Signal</keyword>
<accession>A0A3M7M421</accession>
<dbReference type="Proteomes" id="UP000265663">
    <property type="component" value="Unassembled WGS sequence"/>
</dbReference>
<keyword evidence="3" id="KW-1185">Reference proteome</keyword>
<feature type="signal peptide" evidence="1">
    <location>
        <begin position="1"/>
        <end position="20"/>
    </location>
</feature>
<protein>
    <submittedName>
        <fullName evidence="2">Cytochrome p450</fullName>
    </submittedName>
</protein>
<feature type="chain" id="PRO_5018291043" evidence="1">
    <location>
        <begin position="21"/>
        <end position="100"/>
    </location>
</feature>